<feature type="domain" description="Integrase catalytic" evidence="10">
    <location>
        <begin position="449"/>
        <end position="606"/>
    </location>
</feature>
<dbReference type="InterPro" id="IPR050951">
    <property type="entry name" value="Retrovirus_Pol_polyprotein"/>
</dbReference>
<dbReference type="Pfam" id="PF17921">
    <property type="entry name" value="Integrase_H2C2"/>
    <property type="match status" value="1"/>
</dbReference>
<keyword evidence="3" id="KW-0548">Nucleotidyltransferase</keyword>
<evidence type="ECO:0000313" key="11">
    <source>
        <dbReference type="EMBL" id="CAI6346879.1"/>
    </source>
</evidence>
<dbReference type="CDD" id="cd09274">
    <property type="entry name" value="RNase_HI_RT_Ty3"/>
    <property type="match status" value="1"/>
</dbReference>
<feature type="compositionally biased region" description="Acidic residues" evidence="8">
    <location>
        <begin position="731"/>
        <end position="742"/>
    </location>
</feature>
<dbReference type="EC" id="2.7.7.49" evidence="1"/>
<dbReference type="Pfam" id="PF00078">
    <property type="entry name" value="RVT_1"/>
    <property type="match status" value="1"/>
</dbReference>
<dbReference type="SUPFAM" id="SSF53098">
    <property type="entry name" value="Ribonuclease H-like"/>
    <property type="match status" value="1"/>
</dbReference>
<dbReference type="EMBL" id="CARXXK010000001">
    <property type="protein sequence ID" value="CAI6346879.1"/>
    <property type="molecule type" value="Genomic_DNA"/>
</dbReference>
<proteinExistence type="predicted"/>
<dbReference type="Pfam" id="PF17917">
    <property type="entry name" value="RT_RNaseH"/>
    <property type="match status" value="1"/>
</dbReference>
<evidence type="ECO:0000256" key="3">
    <source>
        <dbReference type="ARBA" id="ARBA00022695"/>
    </source>
</evidence>
<dbReference type="InterPro" id="IPR043128">
    <property type="entry name" value="Rev_trsase/Diguanyl_cyclase"/>
</dbReference>
<dbReference type="SUPFAM" id="SSF56672">
    <property type="entry name" value="DNA/RNA polymerases"/>
    <property type="match status" value="1"/>
</dbReference>
<dbReference type="FunFam" id="3.30.420.10:FF:000032">
    <property type="entry name" value="Retrovirus-related Pol polyprotein from transposon 297-like Protein"/>
    <property type="match status" value="1"/>
</dbReference>
<evidence type="ECO:0000256" key="6">
    <source>
        <dbReference type="ARBA" id="ARBA00022801"/>
    </source>
</evidence>
<feature type="domain" description="Reverse transcriptase" evidence="9">
    <location>
        <begin position="1"/>
        <end position="82"/>
    </location>
</feature>
<dbReference type="AlphaFoldDB" id="A0AAV0VTE2"/>
<sequence>MPFGLSGAVAEFTRLMRHVLGPLHGKIVRNYLDDMVIDAVDWDDMLSKLRLVFDRLRSACLTLKPSKCAFGAKQIEFLGFVIGGGLIQPGELKTRAISDFPTPVDVTSLKRFLGLTSFFRRFVEGYATVAEPLTRLTKKNTDFLWSDKQDRAFRVLKDRLTEPPVLTMFDPSAEITELHTDASSLGLGAMLLQSEKTGDSLKLVYCISKKTSDSESKYHSSKLELMCVVWAMSKLRQFLLGLQFVVYTDCQALVYLNSFKATNAQVARWHDVLQEYDFTIKYRPGNRMCHVDALSRAPVSPTGDKELPFDVELEDRWDVCVLLTIEDKVRMCQAADQEVSSIIQRLNADPVDYNLVDKSFALENGLLYRRVNGKLLFVMPRAMRKGLVVAAHNLKGHPAVDRTVANILEDFWFVKMRRYVAFHIKMCFECLMVKGPRGKQPGLLHPIAVGKRPFDTVHLDHVGPLVTTSNGFKYVLTFVDNFTKYVNFYPVASTSADETLQCVKKFVNAYGLPRRLISDRGTCFTARVFEEYCDGQGINHILTSTRHPQANGQVERTHSVLMAALMTCAEEGKDWDEILTEVQNSINNSESKVTTRTPFEMLHGYRPRFHQGILRVLSKTADNWEPPEEVREAVREQLEKKKDKDKARYDRHRHDNTHYTNGEVVVMKRVPTVTGESTKLQDRYRGPLVVIEVLPGDVYRVAELDQTKNSRFATTAHVSQLKSWRIYKEDEQMEDDGEETIEESGRSGTVGRKEVEETSDSVQGKVARVRRPPVWHDDYIV</sequence>
<dbReference type="Proteomes" id="UP001160148">
    <property type="component" value="Unassembled WGS sequence"/>
</dbReference>
<evidence type="ECO:0000256" key="5">
    <source>
        <dbReference type="ARBA" id="ARBA00022759"/>
    </source>
</evidence>
<keyword evidence="6" id="KW-0378">Hydrolase</keyword>
<name>A0AAV0VTE2_9HEMI</name>
<dbReference type="InterPro" id="IPR001584">
    <property type="entry name" value="Integrase_cat-core"/>
</dbReference>
<dbReference type="InterPro" id="IPR036397">
    <property type="entry name" value="RNaseH_sf"/>
</dbReference>
<dbReference type="Gene3D" id="1.10.340.70">
    <property type="match status" value="1"/>
</dbReference>
<protein>
    <recommendedName>
        <fullName evidence="1">RNA-directed DNA polymerase</fullName>
        <ecNumber evidence="1">2.7.7.49</ecNumber>
    </recommendedName>
</protein>
<accession>A0AAV0VTE2</accession>
<gene>
    <name evidence="11" type="ORF">MEUPH1_LOCUS3737</name>
</gene>
<dbReference type="InterPro" id="IPR043502">
    <property type="entry name" value="DNA/RNA_pol_sf"/>
</dbReference>
<comment type="caution">
    <text evidence="11">The sequence shown here is derived from an EMBL/GenBank/DDBJ whole genome shotgun (WGS) entry which is preliminary data.</text>
</comment>
<dbReference type="GO" id="GO:0042575">
    <property type="term" value="C:DNA polymerase complex"/>
    <property type="evidence" value="ECO:0007669"/>
    <property type="project" value="UniProtKB-ARBA"/>
</dbReference>
<dbReference type="FunFam" id="3.30.70.270:FF:000023">
    <property type="entry name" value="Pol"/>
    <property type="match status" value="1"/>
</dbReference>
<evidence type="ECO:0000256" key="4">
    <source>
        <dbReference type="ARBA" id="ARBA00022722"/>
    </source>
</evidence>
<dbReference type="InterPro" id="IPR041588">
    <property type="entry name" value="Integrase_H2C2"/>
</dbReference>
<evidence type="ECO:0000256" key="1">
    <source>
        <dbReference type="ARBA" id="ARBA00012493"/>
    </source>
</evidence>
<dbReference type="Pfam" id="PF00665">
    <property type="entry name" value="rve"/>
    <property type="match status" value="1"/>
</dbReference>
<dbReference type="Gene3D" id="3.30.420.10">
    <property type="entry name" value="Ribonuclease H-like superfamily/Ribonuclease H"/>
    <property type="match status" value="1"/>
</dbReference>
<keyword evidence="7" id="KW-0695">RNA-directed DNA polymerase</keyword>
<dbReference type="CDD" id="cd01647">
    <property type="entry name" value="RT_LTR"/>
    <property type="match status" value="1"/>
</dbReference>
<dbReference type="GO" id="GO:0016787">
    <property type="term" value="F:hydrolase activity"/>
    <property type="evidence" value="ECO:0007669"/>
    <property type="project" value="UniProtKB-KW"/>
</dbReference>
<dbReference type="GO" id="GO:0003676">
    <property type="term" value="F:nucleic acid binding"/>
    <property type="evidence" value="ECO:0007669"/>
    <property type="project" value="InterPro"/>
</dbReference>
<dbReference type="GO" id="GO:0004519">
    <property type="term" value="F:endonuclease activity"/>
    <property type="evidence" value="ECO:0007669"/>
    <property type="project" value="UniProtKB-KW"/>
</dbReference>
<evidence type="ECO:0000259" key="9">
    <source>
        <dbReference type="PROSITE" id="PS50878"/>
    </source>
</evidence>
<evidence type="ECO:0000256" key="8">
    <source>
        <dbReference type="SAM" id="MobiDB-lite"/>
    </source>
</evidence>
<dbReference type="Gene3D" id="3.30.70.270">
    <property type="match status" value="2"/>
</dbReference>
<keyword evidence="2" id="KW-0808">Transferase</keyword>
<evidence type="ECO:0000256" key="2">
    <source>
        <dbReference type="ARBA" id="ARBA00022679"/>
    </source>
</evidence>
<evidence type="ECO:0000313" key="12">
    <source>
        <dbReference type="Proteomes" id="UP001160148"/>
    </source>
</evidence>
<evidence type="ECO:0000256" key="7">
    <source>
        <dbReference type="ARBA" id="ARBA00022918"/>
    </source>
</evidence>
<dbReference type="InterPro" id="IPR012337">
    <property type="entry name" value="RNaseH-like_sf"/>
</dbReference>
<keyword evidence="12" id="KW-1185">Reference proteome</keyword>
<feature type="region of interest" description="Disordered" evidence="8">
    <location>
        <begin position="731"/>
        <end position="768"/>
    </location>
</feature>
<dbReference type="PROSITE" id="PS50994">
    <property type="entry name" value="INTEGRASE"/>
    <property type="match status" value="1"/>
</dbReference>
<dbReference type="GO" id="GO:0003964">
    <property type="term" value="F:RNA-directed DNA polymerase activity"/>
    <property type="evidence" value="ECO:0007669"/>
    <property type="project" value="UniProtKB-KW"/>
</dbReference>
<dbReference type="InterPro" id="IPR041373">
    <property type="entry name" value="RT_RNaseH"/>
</dbReference>
<dbReference type="PANTHER" id="PTHR37984">
    <property type="entry name" value="PROTEIN CBG26694"/>
    <property type="match status" value="1"/>
</dbReference>
<reference evidence="11 12" key="1">
    <citation type="submission" date="2023-01" db="EMBL/GenBank/DDBJ databases">
        <authorList>
            <person name="Whitehead M."/>
        </authorList>
    </citation>
    <scope>NUCLEOTIDE SEQUENCE [LARGE SCALE GENOMIC DNA]</scope>
</reference>
<dbReference type="PANTHER" id="PTHR37984:SF5">
    <property type="entry name" value="PROTEIN NYNRIN-LIKE"/>
    <property type="match status" value="1"/>
</dbReference>
<dbReference type="PROSITE" id="PS50878">
    <property type="entry name" value="RT_POL"/>
    <property type="match status" value="1"/>
</dbReference>
<keyword evidence="5" id="KW-0255">Endonuclease</keyword>
<dbReference type="GO" id="GO:0015074">
    <property type="term" value="P:DNA integration"/>
    <property type="evidence" value="ECO:0007669"/>
    <property type="project" value="InterPro"/>
</dbReference>
<keyword evidence="4" id="KW-0540">Nuclease</keyword>
<dbReference type="InterPro" id="IPR000477">
    <property type="entry name" value="RT_dom"/>
</dbReference>
<evidence type="ECO:0000259" key="10">
    <source>
        <dbReference type="PROSITE" id="PS50994"/>
    </source>
</evidence>
<organism evidence="11 12">
    <name type="scientific">Macrosiphum euphorbiae</name>
    <name type="common">potato aphid</name>
    <dbReference type="NCBI Taxonomy" id="13131"/>
    <lineage>
        <taxon>Eukaryota</taxon>
        <taxon>Metazoa</taxon>
        <taxon>Ecdysozoa</taxon>
        <taxon>Arthropoda</taxon>
        <taxon>Hexapoda</taxon>
        <taxon>Insecta</taxon>
        <taxon>Pterygota</taxon>
        <taxon>Neoptera</taxon>
        <taxon>Paraneoptera</taxon>
        <taxon>Hemiptera</taxon>
        <taxon>Sternorrhyncha</taxon>
        <taxon>Aphidomorpha</taxon>
        <taxon>Aphidoidea</taxon>
        <taxon>Aphididae</taxon>
        <taxon>Macrosiphini</taxon>
        <taxon>Macrosiphum</taxon>
    </lineage>
</organism>